<organism evidence="1 2">
    <name type="scientific">Rothia aeria</name>
    <dbReference type="NCBI Taxonomy" id="172042"/>
    <lineage>
        <taxon>Bacteria</taxon>
        <taxon>Bacillati</taxon>
        <taxon>Actinomycetota</taxon>
        <taxon>Actinomycetes</taxon>
        <taxon>Micrococcales</taxon>
        <taxon>Micrococcaceae</taxon>
        <taxon>Rothia</taxon>
    </lineage>
</organism>
<evidence type="ECO:0008006" key="3">
    <source>
        <dbReference type="Google" id="ProtNLM"/>
    </source>
</evidence>
<dbReference type="Proteomes" id="UP000282386">
    <property type="component" value="Chromosome"/>
</dbReference>
<dbReference type="EMBL" id="LR134479">
    <property type="protein sequence ID" value="VEI24337.1"/>
    <property type="molecule type" value="Genomic_DNA"/>
</dbReference>
<dbReference type="AlphaFoldDB" id="A0A7Z9D6H8"/>
<accession>A0A7Z9D6H8</accession>
<gene>
    <name evidence="1" type="ORF">NCTC10207_02032</name>
</gene>
<name>A0A7Z9D6H8_9MICC</name>
<dbReference type="RefSeq" id="WP_126500558.1">
    <property type="nucleotide sequence ID" value="NZ_CAURCD010000027.1"/>
</dbReference>
<evidence type="ECO:0000313" key="2">
    <source>
        <dbReference type="Proteomes" id="UP000282386"/>
    </source>
</evidence>
<dbReference type="Pfam" id="PF15580">
    <property type="entry name" value="Imm53"/>
    <property type="match status" value="1"/>
</dbReference>
<dbReference type="InterPro" id="IPR028228">
    <property type="entry name" value="Imm53"/>
</dbReference>
<proteinExistence type="predicted"/>
<evidence type="ECO:0000313" key="1">
    <source>
        <dbReference type="EMBL" id="VEI24337.1"/>
    </source>
</evidence>
<reference evidence="1 2" key="1">
    <citation type="submission" date="2018-12" db="EMBL/GenBank/DDBJ databases">
        <authorList>
            <consortium name="Pathogen Informatics"/>
        </authorList>
    </citation>
    <scope>NUCLEOTIDE SEQUENCE [LARGE SCALE GENOMIC DNA]</scope>
    <source>
        <strain evidence="1 2">NCTC10207</strain>
    </source>
</reference>
<sequence length="92" mass="10471">MGDLLKALQQWYQSKCDGTWEHMYGVEIDTLDNPGWTVSLTGETDKKSINIFVDRSEDNWLSVKSCDDNFVAYGGINNLEEILAHAVEWINS</sequence>
<protein>
    <recommendedName>
        <fullName evidence="3">Rhodanese-related sulfurtransferase</fullName>
    </recommendedName>
</protein>